<name>A0ACC2MWX6_PERAE</name>
<proteinExistence type="predicted"/>
<reference evidence="1 2" key="1">
    <citation type="journal article" date="2022" name="Hortic Res">
        <title>A haplotype resolved chromosomal level avocado genome allows analysis of novel avocado genes.</title>
        <authorList>
            <person name="Nath O."/>
            <person name="Fletcher S.J."/>
            <person name="Hayward A."/>
            <person name="Shaw L.M."/>
            <person name="Masouleh A.K."/>
            <person name="Furtado A."/>
            <person name="Henry R.J."/>
            <person name="Mitter N."/>
        </authorList>
    </citation>
    <scope>NUCLEOTIDE SEQUENCE [LARGE SCALE GENOMIC DNA]</scope>
    <source>
        <strain evidence="2">cv. Hass</strain>
    </source>
</reference>
<evidence type="ECO:0000313" key="2">
    <source>
        <dbReference type="Proteomes" id="UP001234297"/>
    </source>
</evidence>
<sequence>MSVGLSQKGKKKKNWEKKKRKRVDWLRFRAWEIMENYADSLCDAYASDIPYSILRGTSDLKGIGMLASEVAAFVDG</sequence>
<protein>
    <submittedName>
        <fullName evidence="1">Uncharacterized protein</fullName>
    </submittedName>
</protein>
<accession>A0ACC2MWX6</accession>
<keyword evidence="2" id="KW-1185">Reference proteome</keyword>
<dbReference type="Proteomes" id="UP001234297">
    <property type="component" value="Chromosome 1"/>
</dbReference>
<dbReference type="EMBL" id="CM056809">
    <property type="protein sequence ID" value="KAJ8649933.1"/>
    <property type="molecule type" value="Genomic_DNA"/>
</dbReference>
<organism evidence="1 2">
    <name type="scientific">Persea americana</name>
    <name type="common">Avocado</name>
    <dbReference type="NCBI Taxonomy" id="3435"/>
    <lineage>
        <taxon>Eukaryota</taxon>
        <taxon>Viridiplantae</taxon>
        <taxon>Streptophyta</taxon>
        <taxon>Embryophyta</taxon>
        <taxon>Tracheophyta</taxon>
        <taxon>Spermatophyta</taxon>
        <taxon>Magnoliopsida</taxon>
        <taxon>Magnoliidae</taxon>
        <taxon>Laurales</taxon>
        <taxon>Lauraceae</taxon>
        <taxon>Persea</taxon>
    </lineage>
</organism>
<evidence type="ECO:0000313" key="1">
    <source>
        <dbReference type="EMBL" id="KAJ8649933.1"/>
    </source>
</evidence>
<comment type="caution">
    <text evidence="1">The sequence shown here is derived from an EMBL/GenBank/DDBJ whole genome shotgun (WGS) entry which is preliminary data.</text>
</comment>
<gene>
    <name evidence="1" type="ORF">MRB53_002956</name>
</gene>